<dbReference type="InterPro" id="IPR042070">
    <property type="entry name" value="PucR_C-HTH_sf"/>
</dbReference>
<dbReference type="Gene3D" id="1.10.10.2840">
    <property type="entry name" value="PucR C-terminal helix-turn-helix domain"/>
    <property type="match status" value="2"/>
</dbReference>
<feature type="region of interest" description="Disordered" evidence="1">
    <location>
        <begin position="1"/>
        <end position="31"/>
    </location>
</feature>
<feature type="region of interest" description="Disordered" evidence="1">
    <location>
        <begin position="491"/>
        <end position="510"/>
    </location>
</feature>
<evidence type="ECO:0000259" key="2">
    <source>
        <dbReference type="Pfam" id="PF13556"/>
    </source>
</evidence>
<evidence type="ECO:0000313" key="4">
    <source>
        <dbReference type="Proteomes" id="UP001501637"/>
    </source>
</evidence>
<dbReference type="InterPro" id="IPR025736">
    <property type="entry name" value="PucR_C-HTH_dom"/>
</dbReference>
<evidence type="ECO:0000313" key="3">
    <source>
        <dbReference type="EMBL" id="GAA3107887.1"/>
    </source>
</evidence>
<name>A0ABP6MF32_9ACTN</name>
<feature type="domain" description="PucR C-terminal helix-turn-helix" evidence="2">
    <location>
        <begin position="329"/>
        <end position="385"/>
    </location>
</feature>
<reference evidence="4" key="1">
    <citation type="journal article" date="2019" name="Int. J. Syst. Evol. Microbiol.">
        <title>The Global Catalogue of Microorganisms (GCM) 10K type strain sequencing project: providing services to taxonomists for standard genome sequencing and annotation.</title>
        <authorList>
            <consortium name="The Broad Institute Genomics Platform"/>
            <consortium name="The Broad Institute Genome Sequencing Center for Infectious Disease"/>
            <person name="Wu L."/>
            <person name="Ma J."/>
        </authorList>
    </citation>
    <scope>NUCLEOTIDE SEQUENCE [LARGE SCALE GENOMIC DNA]</scope>
    <source>
        <strain evidence="4">JCM 9092</strain>
    </source>
</reference>
<dbReference type="Pfam" id="PF13556">
    <property type="entry name" value="HTH_30"/>
    <property type="match status" value="2"/>
</dbReference>
<gene>
    <name evidence="3" type="ORF">GCM10010449_33370</name>
</gene>
<protein>
    <recommendedName>
        <fullName evidence="2">PucR C-terminal helix-turn-helix domain-containing protein</fullName>
    </recommendedName>
</protein>
<feature type="compositionally biased region" description="Basic residues" evidence="1">
    <location>
        <begin position="500"/>
        <end position="510"/>
    </location>
</feature>
<accession>A0ABP6MF32</accession>
<dbReference type="InterPro" id="IPR051448">
    <property type="entry name" value="CdaR-like_regulators"/>
</dbReference>
<keyword evidence="4" id="KW-1185">Reference proteome</keyword>
<feature type="domain" description="PucR C-terminal helix-turn-helix" evidence="2">
    <location>
        <begin position="428"/>
        <end position="484"/>
    </location>
</feature>
<comment type="caution">
    <text evidence="3">The sequence shown here is derived from an EMBL/GenBank/DDBJ whole genome shotgun (WGS) entry which is preliminary data.</text>
</comment>
<sequence>MGRRRTDSVTTSRAGRAQHRAGPASASPVEDTTYEVARRLTHAAGRSGAALIAEAATLADGWAALVNPVAGAVHSHPHTAGPAGVRAAAHPRAHPHLTVQQVPDAVVVLGPGEATPAPRVALIARMTADLLLVRARQAEETRGAEQRLHTAALHLLLRGHHRLAADVLGGGAAAHATRATHATVYRLTGSSAPAAHQALWRAAQPGTSLGDTRMLVSLDGRSLGGGSLDGRELVVVALHGPQEDHGPTLSLLTRIAERYQLTGGAADPAPLDMIPTAWAEAGTARNSAATGCLVPVAGLGAHGLLRVLPVDRLAAWSAAVLQPFDREQRRTLEAWLRSGSAQAAAHALDVSEGTVRSRLRGISALLAADLDSPTVQAQLLLALRAPAPPEPVASSVRLPASPLPPELLDPGQADRWASALLEPLDTRLRTALRCWLGQRGRTAPAATELGLHRATLTAWLNKCGHVLGLDLSSATVRAELHLAAETIAPPGDAATALPRRGGRTYRGARP</sequence>
<organism evidence="3 4">
    <name type="scientific">Streptomyces rectiviolaceus</name>
    <dbReference type="NCBI Taxonomy" id="332591"/>
    <lineage>
        <taxon>Bacteria</taxon>
        <taxon>Bacillati</taxon>
        <taxon>Actinomycetota</taxon>
        <taxon>Actinomycetes</taxon>
        <taxon>Kitasatosporales</taxon>
        <taxon>Streptomycetaceae</taxon>
        <taxon>Streptomyces</taxon>
    </lineage>
</organism>
<evidence type="ECO:0000256" key="1">
    <source>
        <dbReference type="SAM" id="MobiDB-lite"/>
    </source>
</evidence>
<dbReference type="EMBL" id="BAAAUG010000051">
    <property type="protein sequence ID" value="GAA3107887.1"/>
    <property type="molecule type" value="Genomic_DNA"/>
</dbReference>
<dbReference type="PANTHER" id="PTHR33744:SF17">
    <property type="entry name" value="CONSERVED PROTEIN"/>
    <property type="match status" value="1"/>
</dbReference>
<dbReference type="PANTHER" id="PTHR33744">
    <property type="entry name" value="CARBOHYDRATE DIACID REGULATOR"/>
    <property type="match status" value="1"/>
</dbReference>
<proteinExistence type="predicted"/>
<dbReference type="Proteomes" id="UP001501637">
    <property type="component" value="Unassembled WGS sequence"/>
</dbReference>